<protein>
    <recommendedName>
        <fullName evidence="4">DUF222 domain-containing protein</fullName>
    </recommendedName>
</protein>
<evidence type="ECO:0000256" key="1">
    <source>
        <dbReference type="SAM" id="MobiDB-lite"/>
    </source>
</evidence>
<sequence length="271" mass="29900">MPGAPALPPTPKSLHEALNNTRPLDWGNVPPSAAEISRRYGPEATDRSLRLLEQAAAVEPTVTAQFLDSLPSGTMPYQLDRRVKSPESLARKLADWMDADQHLPIDDVLRYTALTENPDELVAAARQTVDELNSHDWHVRAAMHSYTEGSRYKGIHAGMTISGCPRVEVQFHSVASAKVKEMTTPWCEIDRSATATLEERTEARRRSVEASRTLAPPQGIDGLTKLGGTRVQVNNYSDSRLRPVDNGRGTPRGERQTPRTTAFDKTDGIAR</sequence>
<proteinExistence type="predicted"/>
<evidence type="ECO:0000313" key="3">
    <source>
        <dbReference type="Proteomes" id="UP000295060"/>
    </source>
</evidence>
<dbReference type="Proteomes" id="UP000295060">
    <property type="component" value="Unassembled WGS sequence"/>
</dbReference>
<comment type="caution">
    <text evidence="2">The sequence shown here is derived from an EMBL/GenBank/DDBJ whole genome shotgun (WGS) entry which is preliminary data.</text>
</comment>
<dbReference type="EMBL" id="SODU01000003">
    <property type="protein sequence ID" value="TDW87121.1"/>
    <property type="molecule type" value="Genomic_DNA"/>
</dbReference>
<organism evidence="2 3">
    <name type="scientific">Kribbella pratensis</name>
    <dbReference type="NCBI Taxonomy" id="2512112"/>
    <lineage>
        <taxon>Bacteria</taxon>
        <taxon>Bacillati</taxon>
        <taxon>Actinomycetota</taxon>
        <taxon>Actinomycetes</taxon>
        <taxon>Propionibacteriales</taxon>
        <taxon>Kribbellaceae</taxon>
        <taxon>Kribbella</taxon>
    </lineage>
</organism>
<accession>A0ABY2F966</accession>
<keyword evidence="3" id="KW-1185">Reference proteome</keyword>
<feature type="compositionally biased region" description="Basic and acidic residues" evidence="1">
    <location>
        <begin position="239"/>
        <end position="271"/>
    </location>
</feature>
<reference evidence="2 3" key="1">
    <citation type="submission" date="2019-03" db="EMBL/GenBank/DDBJ databases">
        <title>Genomic Encyclopedia of Type Strains, Phase III (KMG-III): the genomes of soil and plant-associated and newly described type strains.</title>
        <authorList>
            <person name="Whitman W."/>
        </authorList>
    </citation>
    <scope>NUCLEOTIDE SEQUENCE [LARGE SCALE GENOMIC DNA]</scope>
    <source>
        <strain evidence="2 3">VKMAc-2574</strain>
    </source>
</reference>
<evidence type="ECO:0008006" key="4">
    <source>
        <dbReference type="Google" id="ProtNLM"/>
    </source>
</evidence>
<gene>
    <name evidence="2" type="ORF">EV137_5193</name>
</gene>
<feature type="region of interest" description="Disordered" evidence="1">
    <location>
        <begin position="198"/>
        <end position="271"/>
    </location>
</feature>
<name>A0ABY2F966_9ACTN</name>
<feature type="compositionally biased region" description="Pro residues" evidence="1">
    <location>
        <begin position="1"/>
        <end position="11"/>
    </location>
</feature>
<feature type="region of interest" description="Disordered" evidence="1">
    <location>
        <begin position="1"/>
        <end position="41"/>
    </location>
</feature>
<feature type="compositionally biased region" description="Basic and acidic residues" evidence="1">
    <location>
        <begin position="198"/>
        <end position="209"/>
    </location>
</feature>
<evidence type="ECO:0000313" key="2">
    <source>
        <dbReference type="EMBL" id="TDW87121.1"/>
    </source>
</evidence>